<keyword evidence="2" id="KW-0732">Signal</keyword>
<evidence type="ECO:0000256" key="1">
    <source>
        <dbReference type="ARBA" id="ARBA00038215"/>
    </source>
</evidence>
<dbReference type="InterPro" id="IPR012338">
    <property type="entry name" value="Beta-lactam/transpept-like"/>
</dbReference>
<comment type="similarity">
    <text evidence="1">Belongs to the peptidase S12 family.</text>
</comment>
<dbReference type="Proteomes" id="UP000620124">
    <property type="component" value="Unassembled WGS sequence"/>
</dbReference>
<dbReference type="Gene3D" id="3.40.710.10">
    <property type="entry name" value="DD-peptidase/beta-lactamase superfamily"/>
    <property type="match status" value="1"/>
</dbReference>
<proteinExistence type="inferred from homology"/>
<dbReference type="Pfam" id="PF00144">
    <property type="entry name" value="Beta-lactamase"/>
    <property type="match status" value="1"/>
</dbReference>
<dbReference type="EMBL" id="JACAZI010000034">
    <property type="protein sequence ID" value="KAF7328950.1"/>
    <property type="molecule type" value="Genomic_DNA"/>
</dbReference>
<comment type="caution">
    <text evidence="4">The sequence shown here is derived from an EMBL/GenBank/DDBJ whole genome shotgun (WGS) entry which is preliminary data.</text>
</comment>
<accession>A0A8H6WUP9</accession>
<evidence type="ECO:0000256" key="2">
    <source>
        <dbReference type="SAM" id="SignalP"/>
    </source>
</evidence>
<dbReference type="InterPro" id="IPR050491">
    <property type="entry name" value="AmpC-like"/>
</dbReference>
<evidence type="ECO:0000313" key="5">
    <source>
        <dbReference type="Proteomes" id="UP000620124"/>
    </source>
</evidence>
<dbReference type="AlphaFoldDB" id="A0A8H6WUP9"/>
<dbReference type="PANTHER" id="PTHR46825">
    <property type="entry name" value="D-ALANYL-D-ALANINE-CARBOXYPEPTIDASE/ENDOPEPTIDASE AMPH"/>
    <property type="match status" value="1"/>
</dbReference>
<reference evidence="4" key="1">
    <citation type="submission" date="2020-05" db="EMBL/GenBank/DDBJ databases">
        <title>Mycena genomes resolve the evolution of fungal bioluminescence.</title>
        <authorList>
            <person name="Tsai I.J."/>
        </authorList>
    </citation>
    <scope>NUCLEOTIDE SEQUENCE</scope>
    <source>
        <strain evidence="4">CCC161011</strain>
    </source>
</reference>
<dbReference type="InterPro" id="IPR001466">
    <property type="entry name" value="Beta-lactam-related"/>
</dbReference>
<gene>
    <name evidence="4" type="ORF">MVEN_02524900</name>
</gene>
<sequence length="532" mass="58414">MLVILTCLLLTAALGGCTSQVPLNNLRKDARKVVNKELSSFIQDVLQTNNFTGLSLGIALPNGEVEFAAWGNRTEEGHPVTSETIMNLGSCSKAFLSASLGILMQDFADGKNKSVLPDSVTEFSWDTKMRDLLPGEWMTEDQWSTDKASLKDLLSHVTGLPAHDGSYSPYDSPQDIVLRMKHLRAAYELRERYEYNNQIYITGAYVVSKYSGSSYRDFVEERILKPLGMTSSTLYPNRAIESGKFTQSWTPSRRRIPFFMPEHTADLIAGAGGVMSNVEDMVKWIKMLLNSGVDGRTNDTILPATTFDLATSAISVALNKGSNLSSIAGYGLGWGRQSYRGHELVSHNGGAPGVATIVDLYPYNGFGIVLLANTAGPSVTRIIARAVVDRILGLPASNPGYGNFTLCSPLFPTSAECLAIIQDFRTVDSAAGRRTDSLDLYSAWPRFWASHLRISPVSGYDFRVKMTTLYIDGYGADRTPFEDVSNEDIEAKFMVKDGAVVGLGFFVALKDSWRVKQGGTVRDMADVWFDKL</sequence>
<dbReference type="SUPFAM" id="SSF56601">
    <property type="entry name" value="beta-lactamase/transpeptidase-like"/>
    <property type="match status" value="1"/>
</dbReference>
<feature type="domain" description="Beta-lactamase-related" evidence="3">
    <location>
        <begin position="40"/>
        <end position="384"/>
    </location>
</feature>
<dbReference type="OrthoDB" id="5946976at2759"/>
<protein>
    <submittedName>
        <fullName evidence="4">Beta-lactamase domain-containing protein</fullName>
    </submittedName>
</protein>
<feature type="signal peptide" evidence="2">
    <location>
        <begin position="1"/>
        <end position="19"/>
    </location>
</feature>
<dbReference type="PANTHER" id="PTHR46825:SF15">
    <property type="entry name" value="BETA-LACTAMASE-RELATED DOMAIN-CONTAINING PROTEIN"/>
    <property type="match status" value="1"/>
</dbReference>
<evidence type="ECO:0000259" key="3">
    <source>
        <dbReference type="Pfam" id="PF00144"/>
    </source>
</evidence>
<organism evidence="4 5">
    <name type="scientific">Mycena venus</name>
    <dbReference type="NCBI Taxonomy" id="2733690"/>
    <lineage>
        <taxon>Eukaryota</taxon>
        <taxon>Fungi</taxon>
        <taxon>Dikarya</taxon>
        <taxon>Basidiomycota</taxon>
        <taxon>Agaricomycotina</taxon>
        <taxon>Agaricomycetes</taxon>
        <taxon>Agaricomycetidae</taxon>
        <taxon>Agaricales</taxon>
        <taxon>Marasmiineae</taxon>
        <taxon>Mycenaceae</taxon>
        <taxon>Mycena</taxon>
    </lineage>
</organism>
<evidence type="ECO:0000313" key="4">
    <source>
        <dbReference type="EMBL" id="KAF7328950.1"/>
    </source>
</evidence>
<feature type="chain" id="PRO_5034707705" evidence="2">
    <location>
        <begin position="20"/>
        <end position="532"/>
    </location>
</feature>
<keyword evidence="5" id="KW-1185">Reference proteome</keyword>
<name>A0A8H6WUP9_9AGAR</name>